<keyword evidence="1" id="KW-0472">Membrane</keyword>
<protein>
    <recommendedName>
        <fullName evidence="4">TLC domain-containing protein</fullName>
    </recommendedName>
</protein>
<feature type="transmembrane region" description="Helical" evidence="1">
    <location>
        <begin position="32"/>
        <end position="52"/>
    </location>
</feature>
<feature type="transmembrane region" description="Helical" evidence="1">
    <location>
        <begin position="106"/>
        <end position="123"/>
    </location>
</feature>
<keyword evidence="1" id="KW-1133">Transmembrane helix</keyword>
<organism evidence="2 3">
    <name type="scientific">Pseudocohnilembus persalinus</name>
    <name type="common">Ciliate</name>
    <dbReference type="NCBI Taxonomy" id="266149"/>
    <lineage>
        <taxon>Eukaryota</taxon>
        <taxon>Sar</taxon>
        <taxon>Alveolata</taxon>
        <taxon>Ciliophora</taxon>
        <taxon>Intramacronucleata</taxon>
        <taxon>Oligohymenophorea</taxon>
        <taxon>Scuticociliatia</taxon>
        <taxon>Philasterida</taxon>
        <taxon>Pseudocohnilembidae</taxon>
        <taxon>Pseudocohnilembus</taxon>
    </lineage>
</organism>
<sequence>METNYEIKNQLSIEYPLDYYLLKAKLISDDVWVLYSEICLPVVFCIWLYKLFKPIKFKSKEEYQKLEKQWQDILIIIFVGFAPFYYLLDTFFLVYTELIYLNWCRFYLLLHHIASIIFLPLIIFPKYVPWWLVTPAWFHSVLLAFPQYGAYLNYPYAITLFISHFGFYTKVWKELTHIKILKWGIWLGYLSQLLMLLEKCDNSTKDYSYLYDPLHSENIIESKYPLYDMINYGWKSDL</sequence>
<dbReference type="EMBL" id="LDAU01000155">
    <property type="protein sequence ID" value="KRX02404.1"/>
    <property type="molecule type" value="Genomic_DNA"/>
</dbReference>
<feature type="transmembrane region" description="Helical" evidence="1">
    <location>
        <begin position="73"/>
        <end position="94"/>
    </location>
</feature>
<dbReference type="OMA" id="IPIQIVM"/>
<gene>
    <name evidence="2" type="ORF">PPERSA_10021</name>
</gene>
<proteinExistence type="predicted"/>
<keyword evidence="3" id="KW-1185">Reference proteome</keyword>
<dbReference type="InParanoid" id="A0A0V0QJM7"/>
<dbReference type="AlphaFoldDB" id="A0A0V0QJM7"/>
<name>A0A0V0QJM7_PSEPJ</name>
<evidence type="ECO:0000313" key="2">
    <source>
        <dbReference type="EMBL" id="KRX02404.1"/>
    </source>
</evidence>
<evidence type="ECO:0000313" key="3">
    <source>
        <dbReference type="Proteomes" id="UP000054937"/>
    </source>
</evidence>
<accession>A0A0V0QJM7</accession>
<reference evidence="2 3" key="1">
    <citation type="journal article" date="2015" name="Sci. Rep.">
        <title>Genome of the facultative scuticociliatosis pathogen Pseudocohnilembus persalinus provides insight into its virulence through horizontal gene transfer.</title>
        <authorList>
            <person name="Xiong J."/>
            <person name="Wang G."/>
            <person name="Cheng J."/>
            <person name="Tian M."/>
            <person name="Pan X."/>
            <person name="Warren A."/>
            <person name="Jiang C."/>
            <person name="Yuan D."/>
            <person name="Miao W."/>
        </authorList>
    </citation>
    <scope>NUCLEOTIDE SEQUENCE [LARGE SCALE GENOMIC DNA]</scope>
    <source>
        <strain evidence="2">36N120E</strain>
    </source>
</reference>
<feature type="transmembrane region" description="Helical" evidence="1">
    <location>
        <begin position="154"/>
        <end position="172"/>
    </location>
</feature>
<comment type="caution">
    <text evidence="2">The sequence shown here is derived from an EMBL/GenBank/DDBJ whole genome shotgun (WGS) entry which is preliminary data.</text>
</comment>
<evidence type="ECO:0008006" key="4">
    <source>
        <dbReference type="Google" id="ProtNLM"/>
    </source>
</evidence>
<dbReference type="OrthoDB" id="292230at2759"/>
<keyword evidence="1" id="KW-0812">Transmembrane</keyword>
<dbReference type="Proteomes" id="UP000054937">
    <property type="component" value="Unassembled WGS sequence"/>
</dbReference>
<evidence type="ECO:0000256" key="1">
    <source>
        <dbReference type="SAM" id="Phobius"/>
    </source>
</evidence>